<name>A0A9P7GCD9_9AGAR</name>
<dbReference type="InterPro" id="IPR018823">
    <property type="entry name" value="ArAE_2_N"/>
</dbReference>
<accession>A0A9P7GCD9</accession>
<feature type="domain" description="Putative ER transporter 6TM N-terminal" evidence="3">
    <location>
        <begin position="4"/>
        <end position="142"/>
    </location>
</feature>
<dbReference type="EMBL" id="JABCKV010000069">
    <property type="protein sequence ID" value="KAG5644457.1"/>
    <property type="molecule type" value="Genomic_DNA"/>
</dbReference>
<feature type="region of interest" description="Disordered" evidence="1">
    <location>
        <begin position="150"/>
        <end position="225"/>
    </location>
</feature>
<reference evidence="4" key="2">
    <citation type="submission" date="2021-10" db="EMBL/GenBank/DDBJ databases">
        <title>Phylogenomics reveals ancestral predisposition of the termite-cultivated fungus Termitomyces towards a domesticated lifestyle.</title>
        <authorList>
            <person name="Auxier B."/>
            <person name="Grum-Grzhimaylo A."/>
            <person name="Cardenas M.E."/>
            <person name="Lodge J.D."/>
            <person name="Laessoe T."/>
            <person name="Pedersen O."/>
            <person name="Smith M.E."/>
            <person name="Kuyper T.W."/>
            <person name="Franco-Molano E.A."/>
            <person name="Baroni T.J."/>
            <person name="Aanen D.K."/>
        </authorList>
    </citation>
    <scope>NUCLEOTIDE SEQUENCE</scope>
    <source>
        <strain evidence="4">AP01</strain>
        <tissue evidence="4">Mycelium</tissue>
    </source>
</reference>
<dbReference type="Proteomes" id="UP000775547">
    <property type="component" value="Unassembled WGS sequence"/>
</dbReference>
<dbReference type="AlphaFoldDB" id="A0A9P7GCD9"/>
<protein>
    <recommendedName>
        <fullName evidence="3">Putative ER transporter 6TM N-terminal domain-containing protein</fullName>
    </recommendedName>
</protein>
<keyword evidence="2" id="KW-0472">Membrane</keyword>
<organism evidence="4 5">
    <name type="scientific">Asterophora parasitica</name>
    <dbReference type="NCBI Taxonomy" id="117018"/>
    <lineage>
        <taxon>Eukaryota</taxon>
        <taxon>Fungi</taxon>
        <taxon>Dikarya</taxon>
        <taxon>Basidiomycota</taxon>
        <taxon>Agaricomycotina</taxon>
        <taxon>Agaricomycetes</taxon>
        <taxon>Agaricomycetidae</taxon>
        <taxon>Agaricales</taxon>
        <taxon>Tricholomatineae</taxon>
        <taxon>Lyophyllaceae</taxon>
        <taxon>Asterophora</taxon>
    </lineage>
</organism>
<feature type="compositionally biased region" description="Polar residues" evidence="1">
    <location>
        <begin position="153"/>
        <end position="174"/>
    </location>
</feature>
<keyword evidence="2" id="KW-1133">Transmembrane helix</keyword>
<evidence type="ECO:0000313" key="4">
    <source>
        <dbReference type="EMBL" id="KAG5644457.1"/>
    </source>
</evidence>
<dbReference type="PANTHER" id="PTHR37994:SF1">
    <property type="entry name" value="ER TRANSPORTER 6TM N-TERMINAL DOMAIN-CONTAINING PROTEIN"/>
    <property type="match status" value="1"/>
</dbReference>
<gene>
    <name evidence="4" type="ORF">DXG03_008356</name>
</gene>
<evidence type="ECO:0000256" key="1">
    <source>
        <dbReference type="SAM" id="MobiDB-lite"/>
    </source>
</evidence>
<evidence type="ECO:0000313" key="5">
    <source>
        <dbReference type="Proteomes" id="UP000775547"/>
    </source>
</evidence>
<sequence length="539" mass="60008">MVHTFAPFLTPRQVGRTVVLPLIFHSAIALLVSVLIYPTTMSAHFTNSLHSLLSPLISALGQHQLILTSSPHTPEFASSASQINDTISDADRLMAPLVAAARLLPSDLIYGRYAPGDFVAFQTFARRITGRANGMGVYFSIIDPTRQRFPVTPANSAPGTPVLSPTPTRQQSRAPSRMASRAPSPDGRGTPELAASTTTRGRPLILPSPSAQSVRSGSPRAGSHSRQGLHINLHLHKHVHHKLRHYAFHPRTPRFENAVGVFESQRYLNLEATRFHDANGEMYTAQTTEDLSLSCQDVLEGCRTGLVAIQGWLGGVRGGRLQYFLQTKGTLARWEKEIAEHEKIRDKLAAVLEKFREVDRHRVLDPYRPAFDLGNDPTTEHDIPAHRYLFQAYVYQYHLIQFAAIVIEMLDEMIRLEKERSTQRLWTPVKRLITWNNWQISESAAQGNENDEDPDTILGVSPNVMEDLGMPQRRDPDALPPRNIFESVMGVLYYSVTGLSGGNILFAIKAGILTVLLALPSLLSSSAFFAYENRFVWGL</sequence>
<keyword evidence="5" id="KW-1185">Reference proteome</keyword>
<feature type="transmembrane region" description="Helical" evidence="2">
    <location>
        <begin position="18"/>
        <end position="37"/>
    </location>
</feature>
<feature type="transmembrane region" description="Helical" evidence="2">
    <location>
        <begin position="510"/>
        <end position="531"/>
    </location>
</feature>
<dbReference type="PANTHER" id="PTHR37994">
    <property type="entry name" value="ARAE_2_N DOMAIN-CONTAINING PROTEIN-RELATED"/>
    <property type="match status" value="1"/>
</dbReference>
<dbReference type="OrthoDB" id="2274698at2759"/>
<comment type="caution">
    <text evidence="4">The sequence shown here is derived from an EMBL/GenBank/DDBJ whole genome shotgun (WGS) entry which is preliminary data.</text>
</comment>
<keyword evidence="2" id="KW-0812">Transmembrane</keyword>
<dbReference type="Pfam" id="PF10337">
    <property type="entry name" value="ArAE_2_N"/>
    <property type="match status" value="1"/>
</dbReference>
<evidence type="ECO:0000256" key="2">
    <source>
        <dbReference type="SAM" id="Phobius"/>
    </source>
</evidence>
<evidence type="ECO:0000259" key="3">
    <source>
        <dbReference type="Pfam" id="PF10337"/>
    </source>
</evidence>
<proteinExistence type="predicted"/>
<reference evidence="4" key="1">
    <citation type="submission" date="2020-07" db="EMBL/GenBank/DDBJ databases">
        <authorList>
            <person name="Nieuwenhuis M."/>
            <person name="Van De Peppel L.J.J."/>
        </authorList>
    </citation>
    <scope>NUCLEOTIDE SEQUENCE</scope>
    <source>
        <strain evidence="4">AP01</strain>
        <tissue evidence="4">Mycelium</tissue>
    </source>
</reference>